<name>A0A3M8DP33_9BACL</name>
<dbReference type="OrthoDB" id="9789406at2"/>
<dbReference type="GO" id="GO:0004601">
    <property type="term" value="F:peroxidase activity"/>
    <property type="evidence" value="ECO:0007669"/>
    <property type="project" value="UniProtKB-KW"/>
</dbReference>
<keyword evidence="3 5" id="KW-0560">Oxidoreductase</keyword>
<dbReference type="FunFam" id="3.40.30.10:FF:000010">
    <property type="entry name" value="Glutathione peroxidase"/>
    <property type="match status" value="1"/>
</dbReference>
<organism evidence="6 7">
    <name type="scientific">Brevibacillus fluminis</name>
    <dbReference type="NCBI Taxonomy" id="511487"/>
    <lineage>
        <taxon>Bacteria</taxon>
        <taxon>Bacillati</taxon>
        <taxon>Bacillota</taxon>
        <taxon>Bacilli</taxon>
        <taxon>Bacillales</taxon>
        <taxon>Paenibacillaceae</taxon>
        <taxon>Brevibacillus</taxon>
    </lineage>
</organism>
<keyword evidence="7" id="KW-1185">Reference proteome</keyword>
<evidence type="ECO:0000256" key="5">
    <source>
        <dbReference type="RuleBase" id="RU000499"/>
    </source>
</evidence>
<dbReference type="InterPro" id="IPR036249">
    <property type="entry name" value="Thioredoxin-like_sf"/>
</dbReference>
<evidence type="ECO:0000256" key="3">
    <source>
        <dbReference type="ARBA" id="ARBA00023002"/>
    </source>
</evidence>
<dbReference type="PANTHER" id="PTHR11592">
    <property type="entry name" value="GLUTATHIONE PEROXIDASE"/>
    <property type="match status" value="1"/>
</dbReference>
<dbReference type="CDD" id="cd00340">
    <property type="entry name" value="GSH_Peroxidase"/>
    <property type="match status" value="1"/>
</dbReference>
<dbReference type="SUPFAM" id="SSF52833">
    <property type="entry name" value="Thioredoxin-like"/>
    <property type="match status" value="1"/>
</dbReference>
<dbReference type="PRINTS" id="PR01011">
    <property type="entry name" value="GLUTPROXDASE"/>
</dbReference>
<feature type="active site" evidence="4">
    <location>
        <position position="35"/>
    </location>
</feature>
<sequence length="163" mass="18371">MSVHDFTVKTIKNEEKSLADYKGKTLLIVNTASKCGLTPHYKGLQELYETYHDKGLVVLGFPCNQFMNQEPGTEEEIQSFCELNYNVSFPLFAKVDVKGENAHPLYQYLVENTPEPYKTGDIEWNFVKFLVDGNGQIVKQYGARTEPEAIAPDIEKTLAGEAV</sequence>
<dbReference type="Proteomes" id="UP000271031">
    <property type="component" value="Unassembled WGS sequence"/>
</dbReference>
<comment type="similarity">
    <text evidence="1 5">Belongs to the glutathione peroxidase family.</text>
</comment>
<dbReference type="PROSITE" id="PS00460">
    <property type="entry name" value="GLUTATHIONE_PEROXID_1"/>
    <property type="match status" value="1"/>
</dbReference>
<evidence type="ECO:0000256" key="4">
    <source>
        <dbReference type="PIRSR" id="PIRSR000303-1"/>
    </source>
</evidence>
<dbReference type="InterPro" id="IPR029760">
    <property type="entry name" value="GPX_CS"/>
</dbReference>
<evidence type="ECO:0000313" key="6">
    <source>
        <dbReference type="EMBL" id="RNB89882.1"/>
    </source>
</evidence>
<dbReference type="PROSITE" id="PS00763">
    <property type="entry name" value="GLUTATHIONE_PEROXID_2"/>
    <property type="match status" value="1"/>
</dbReference>
<evidence type="ECO:0000256" key="2">
    <source>
        <dbReference type="ARBA" id="ARBA00022559"/>
    </source>
</evidence>
<proteinExistence type="inferred from homology"/>
<comment type="caution">
    <text evidence="6">The sequence shown here is derived from an EMBL/GenBank/DDBJ whole genome shotgun (WGS) entry which is preliminary data.</text>
</comment>
<dbReference type="PANTHER" id="PTHR11592:SF78">
    <property type="entry name" value="GLUTATHIONE PEROXIDASE"/>
    <property type="match status" value="1"/>
</dbReference>
<accession>A0A3M8DP33</accession>
<keyword evidence="2 5" id="KW-0575">Peroxidase</keyword>
<dbReference type="RefSeq" id="WP_122918135.1">
    <property type="nucleotide sequence ID" value="NZ_RHHQ01000008.1"/>
</dbReference>
<dbReference type="PROSITE" id="PS51355">
    <property type="entry name" value="GLUTATHIONE_PEROXID_3"/>
    <property type="match status" value="1"/>
</dbReference>
<dbReference type="InterPro" id="IPR000889">
    <property type="entry name" value="Glutathione_peroxidase"/>
</dbReference>
<reference evidence="6 7" key="1">
    <citation type="submission" date="2018-10" db="EMBL/GenBank/DDBJ databases">
        <title>Phylogenomics of Brevibacillus.</title>
        <authorList>
            <person name="Dunlap C."/>
        </authorList>
    </citation>
    <scope>NUCLEOTIDE SEQUENCE [LARGE SCALE GENOMIC DNA]</scope>
    <source>
        <strain evidence="6 7">JCM 15716</strain>
    </source>
</reference>
<dbReference type="GO" id="GO:0034599">
    <property type="term" value="P:cellular response to oxidative stress"/>
    <property type="evidence" value="ECO:0007669"/>
    <property type="project" value="TreeGrafter"/>
</dbReference>
<dbReference type="Pfam" id="PF00255">
    <property type="entry name" value="GSHPx"/>
    <property type="match status" value="1"/>
</dbReference>
<evidence type="ECO:0000313" key="7">
    <source>
        <dbReference type="Proteomes" id="UP000271031"/>
    </source>
</evidence>
<evidence type="ECO:0000256" key="1">
    <source>
        <dbReference type="ARBA" id="ARBA00006926"/>
    </source>
</evidence>
<dbReference type="InterPro" id="IPR029759">
    <property type="entry name" value="GPX_AS"/>
</dbReference>
<protein>
    <recommendedName>
        <fullName evidence="5">Glutathione peroxidase</fullName>
    </recommendedName>
</protein>
<dbReference type="EMBL" id="RHHQ01000008">
    <property type="protein sequence ID" value="RNB89882.1"/>
    <property type="molecule type" value="Genomic_DNA"/>
</dbReference>
<gene>
    <name evidence="6" type="ORF">EDM56_12040</name>
</gene>
<dbReference type="Gene3D" id="3.40.30.10">
    <property type="entry name" value="Glutaredoxin"/>
    <property type="match status" value="1"/>
</dbReference>
<dbReference type="AlphaFoldDB" id="A0A3M8DP33"/>
<dbReference type="PIRSF" id="PIRSF000303">
    <property type="entry name" value="Glutathion_perox"/>
    <property type="match status" value="1"/>
</dbReference>